<feature type="non-terminal residue" evidence="1">
    <location>
        <position position="63"/>
    </location>
</feature>
<organism evidence="1 3">
    <name type="scientific">Hespellia stercorisuis DSM 15480</name>
    <dbReference type="NCBI Taxonomy" id="1121950"/>
    <lineage>
        <taxon>Bacteria</taxon>
        <taxon>Bacillati</taxon>
        <taxon>Bacillota</taxon>
        <taxon>Clostridia</taxon>
        <taxon>Lachnospirales</taxon>
        <taxon>Lachnospiraceae</taxon>
        <taxon>Hespellia</taxon>
    </lineage>
</organism>
<name>A0A1M6U9H8_9FIRM</name>
<evidence type="ECO:0000313" key="2">
    <source>
        <dbReference type="EMBL" id="SHK75318.1"/>
    </source>
</evidence>
<reference evidence="1 3" key="1">
    <citation type="submission" date="2016-11" db="EMBL/GenBank/DDBJ databases">
        <authorList>
            <person name="Jaros S."/>
            <person name="Januszkiewicz K."/>
            <person name="Wedrychowicz H."/>
        </authorList>
    </citation>
    <scope>NUCLEOTIDE SEQUENCE [LARGE SCALE GENOMIC DNA]</scope>
    <source>
        <strain evidence="1 3">DSM 15480</strain>
    </source>
</reference>
<gene>
    <name evidence="1" type="ORF">SAMN02745243_03439</name>
    <name evidence="2" type="ORF">SAMN02745243_03658</name>
</gene>
<dbReference type="EMBL" id="FQZY01000082">
    <property type="protein sequence ID" value="SHK75318.1"/>
    <property type="molecule type" value="Genomic_DNA"/>
</dbReference>
<proteinExistence type="predicted"/>
<dbReference type="EMBL" id="FQZY01000069">
    <property type="protein sequence ID" value="SHK65821.1"/>
    <property type="molecule type" value="Genomic_DNA"/>
</dbReference>
<protein>
    <submittedName>
        <fullName evidence="1">Uncharacterized protein</fullName>
    </submittedName>
</protein>
<sequence length="63" mass="7426">MSFSSNNSQQISIFDATSNLTARELKMLDKSWAKYFSENVFPYIDEEPFRVLYSNRPSRRNTP</sequence>
<dbReference type="AlphaFoldDB" id="A0A1M6U9H8"/>
<dbReference type="Proteomes" id="UP000184301">
    <property type="component" value="Unassembled WGS sequence"/>
</dbReference>
<evidence type="ECO:0000313" key="1">
    <source>
        <dbReference type="EMBL" id="SHK65821.1"/>
    </source>
</evidence>
<accession>A0A1M6U9H8</accession>
<evidence type="ECO:0000313" key="3">
    <source>
        <dbReference type="Proteomes" id="UP000184301"/>
    </source>
</evidence>
<keyword evidence="3" id="KW-1185">Reference proteome</keyword>